<feature type="region of interest" description="Disordered" evidence="1">
    <location>
        <begin position="191"/>
        <end position="211"/>
    </location>
</feature>
<evidence type="ECO:0000313" key="4">
    <source>
        <dbReference type="Proteomes" id="UP000800200"/>
    </source>
</evidence>
<reference evidence="3" key="1">
    <citation type="journal article" date="2020" name="Stud. Mycol.">
        <title>101 Dothideomycetes genomes: a test case for predicting lifestyles and emergence of pathogens.</title>
        <authorList>
            <person name="Haridas S."/>
            <person name="Albert R."/>
            <person name="Binder M."/>
            <person name="Bloem J."/>
            <person name="Labutti K."/>
            <person name="Salamov A."/>
            <person name="Andreopoulos B."/>
            <person name="Baker S."/>
            <person name="Barry K."/>
            <person name="Bills G."/>
            <person name="Bluhm B."/>
            <person name="Cannon C."/>
            <person name="Castanera R."/>
            <person name="Culley D."/>
            <person name="Daum C."/>
            <person name="Ezra D."/>
            <person name="Gonzalez J."/>
            <person name="Henrissat B."/>
            <person name="Kuo A."/>
            <person name="Liang C."/>
            <person name="Lipzen A."/>
            <person name="Lutzoni F."/>
            <person name="Magnuson J."/>
            <person name="Mondo S."/>
            <person name="Nolan M."/>
            <person name="Ohm R."/>
            <person name="Pangilinan J."/>
            <person name="Park H.-J."/>
            <person name="Ramirez L."/>
            <person name="Alfaro M."/>
            <person name="Sun H."/>
            <person name="Tritt A."/>
            <person name="Yoshinaga Y."/>
            <person name="Zwiers L.-H."/>
            <person name="Turgeon B."/>
            <person name="Goodwin S."/>
            <person name="Spatafora J."/>
            <person name="Crous P."/>
            <person name="Grigoriev I."/>
        </authorList>
    </citation>
    <scope>NUCLEOTIDE SEQUENCE</scope>
    <source>
        <strain evidence="3">CBS 207.26</strain>
    </source>
</reference>
<evidence type="ECO:0000259" key="2">
    <source>
        <dbReference type="PROSITE" id="PS00028"/>
    </source>
</evidence>
<sequence length="265" mass="29947">MLGTQSVVSYAMTIYDRERKKVSLPALHLRHLKALDSYVLTASFFTLRNTDLGVLGDIAETYLVDYHDTCPLQFGKIIPGEEFHHNLAYHLQTIACFEFPRDVQGGDEESHMGSDAPQPWSGESRLSLGSELLSFPETSPEFRESKRAPYDERTFNAATESFHDASQKPSQDFQFEIKSDDAFFAIKPERGNSGQAHLSKPSMEVKEPKPGFTSEGRIQCHVGGCSAEFDRLADLKLHMRPHGVPGLLYRMNNCGARFFRFDQFE</sequence>
<organism evidence="3 4">
    <name type="scientific">Zopfia rhizophila CBS 207.26</name>
    <dbReference type="NCBI Taxonomy" id="1314779"/>
    <lineage>
        <taxon>Eukaryota</taxon>
        <taxon>Fungi</taxon>
        <taxon>Dikarya</taxon>
        <taxon>Ascomycota</taxon>
        <taxon>Pezizomycotina</taxon>
        <taxon>Dothideomycetes</taxon>
        <taxon>Dothideomycetes incertae sedis</taxon>
        <taxon>Zopfiaceae</taxon>
        <taxon>Zopfia</taxon>
    </lineage>
</organism>
<dbReference type="Proteomes" id="UP000800200">
    <property type="component" value="Unassembled WGS sequence"/>
</dbReference>
<evidence type="ECO:0000313" key="3">
    <source>
        <dbReference type="EMBL" id="KAF2190766.1"/>
    </source>
</evidence>
<keyword evidence="4" id="KW-1185">Reference proteome</keyword>
<accession>A0A6A6ELJ2</accession>
<dbReference type="EMBL" id="ML994618">
    <property type="protein sequence ID" value="KAF2190766.1"/>
    <property type="molecule type" value="Genomic_DNA"/>
</dbReference>
<dbReference type="PROSITE" id="PS00028">
    <property type="entry name" value="ZINC_FINGER_C2H2_1"/>
    <property type="match status" value="1"/>
</dbReference>
<dbReference type="InterPro" id="IPR013087">
    <property type="entry name" value="Znf_C2H2_type"/>
</dbReference>
<feature type="domain" description="C2H2-type" evidence="2">
    <location>
        <begin position="220"/>
        <end position="242"/>
    </location>
</feature>
<name>A0A6A6ELJ2_9PEZI</name>
<dbReference type="AlphaFoldDB" id="A0A6A6ELJ2"/>
<gene>
    <name evidence="3" type="ORF">K469DRAFT_697992</name>
</gene>
<proteinExistence type="predicted"/>
<evidence type="ECO:0000256" key="1">
    <source>
        <dbReference type="SAM" id="MobiDB-lite"/>
    </source>
</evidence>
<protein>
    <recommendedName>
        <fullName evidence="2">C2H2-type domain-containing protein</fullName>
    </recommendedName>
</protein>